<sequence>MLAILLALILVPFALTSPMVSASATLVVRGAIDLYYFYPYYYYTSLVSFTEDCFNYMLQNLAGLKDWAVQLNCGQKCRQKIRRLIEKRGVFGALTTLLPTDTQIYIHWLLADDYTIYFICLFLFRYVRVIVNLFSLVFLNCTTPVPRKSRIRRSDCTVIIPVTDPESQDFDECLMSCLINEPGEVLIMTSSPEMTTSAKHLAIPFMQRFPYTKITVKNANVANKRMQIAGALGYINTKITVLLDEHAFWPSARFLPALLAPFQNPVVGIVGTTIRARREQTKSNWRSFLNMLGIIDVDRQSLDVRAIAALDGGVSAVSSLTSAHRSEILTNPVFVKAYMWEYLGWGTFGPFPVDESTNDNFITRWTVKEGYKVRIQSSHDACIETALPQSLGLLVQSLQTARTSFRNCCASITAPITWFRHPWSTYAVSASTLLDFSLFYDIALVYTLYESRLGEAPQAFFYLSRWMLGTKLIEIIPYFLREPSDILMAPGYLLWSYIQSVLKIYAMLTFWDTGSGERGSIDLTYPAPPRRLSYHIEQVGIDPPLLPSAPVPQQPVPERSRPAPEDRVAEHRLVEIPETPQHQELAQVTPPAVKKARGRPKKPSPVIHTGAGGPGESAPQKQRRRQQQQQQFVDLGVIESIEEPLVPTTPTTPTKQVKRGRGRPRKNLT</sequence>
<evidence type="ECO:0008006" key="12">
    <source>
        <dbReference type="Google" id="ProtNLM"/>
    </source>
</evidence>
<dbReference type="EMBL" id="JBFXLU010000107">
    <property type="protein sequence ID" value="KAL2841672.1"/>
    <property type="molecule type" value="Genomic_DNA"/>
</dbReference>
<feature type="compositionally biased region" description="Pro residues" evidence="8">
    <location>
        <begin position="545"/>
        <end position="555"/>
    </location>
</feature>
<evidence type="ECO:0000256" key="8">
    <source>
        <dbReference type="SAM" id="MobiDB-lite"/>
    </source>
</evidence>
<evidence type="ECO:0000256" key="6">
    <source>
        <dbReference type="ARBA" id="ARBA00023136"/>
    </source>
</evidence>
<comment type="caution">
    <text evidence="10">The sequence shown here is derived from an EMBL/GenBank/DDBJ whole genome shotgun (WGS) entry which is preliminary data.</text>
</comment>
<keyword evidence="9" id="KW-0732">Signal</keyword>
<evidence type="ECO:0000256" key="9">
    <source>
        <dbReference type="SAM" id="SignalP"/>
    </source>
</evidence>
<evidence type="ECO:0000256" key="3">
    <source>
        <dbReference type="ARBA" id="ARBA00022679"/>
    </source>
</evidence>
<dbReference type="InterPro" id="IPR052427">
    <property type="entry name" value="Glycosyltrans_GT2/GT47"/>
</dbReference>
<feature type="region of interest" description="Disordered" evidence="8">
    <location>
        <begin position="545"/>
        <end position="669"/>
    </location>
</feature>
<evidence type="ECO:0000313" key="10">
    <source>
        <dbReference type="EMBL" id="KAL2841672.1"/>
    </source>
</evidence>
<dbReference type="InterPro" id="IPR029044">
    <property type="entry name" value="Nucleotide-diphossugar_trans"/>
</dbReference>
<comment type="subcellular location">
    <subcellularLocation>
        <location evidence="1">Membrane</location>
    </subcellularLocation>
</comment>
<keyword evidence="5" id="KW-1133">Transmembrane helix</keyword>
<keyword evidence="4" id="KW-0812">Transmembrane</keyword>
<evidence type="ECO:0000256" key="2">
    <source>
        <dbReference type="ARBA" id="ARBA00022676"/>
    </source>
</evidence>
<dbReference type="Proteomes" id="UP001610446">
    <property type="component" value="Unassembled WGS sequence"/>
</dbReference>
<dbReference type="SUPFAM" id="SSF53448">
    <property type="entry name" value="Nucleotide-diphospho-sugar transferases"/>
    <property type="match status" value="1"/>
</dbReference>
<keyword evidence="7" id="KW-0325">Glycoprotein</keyword>
<organism evidence="10 11">
    <name type="scientific">Aspergillus pseudoustus</name>
    <dbReference type="NCBI Taxonomy" id="1810923"/>
    <lineage>
        <taxon>Eukaryota</taxon>
        <taxon>Fungi</taxon>
        <taxon>Dikarya</taxon>
        <taxon>Ascomycota</taxon>
        <taxon>Pezizomycotina</taxon>
        <taxon>Eurotiomycetes</taxon>
        <taxon>Eurotiomycetidae</taxon>
        <taxon>Eurotiales</taxon>
        <taxon>Aspergillaceae</taxon>
        <taxon>Aspergillus</taxon>
        <taxon>Aspergillus subgen. Nidulantes</taxon>
    </lineage>
</organism>
<keyword evidence="11" id="KW-1185">Reference proteome</keyword>
<name>A0ABR4JNR4_9EURO</name>
<evidence type="ECO:0000313" key="11">
    <source>
        <dbReference type="Proteomes" id="UP001610446"/>
    </source>
</evidence>
<reference evidence="10 11" key="1">
    <citation type="submission" date="2024-07" db="EMBL/GenBank/DDBJ databases">
        <title>Section-level genome sequencing and comparative genomics of Aspergillus sections Usti and Cavernicolus.</title>
        <authorList>
            <consortium name="Lawrence Berkeley National Laboratory"/>
            <person name="Nybo J.L."/>
            <person name="Vesth T.C."/>
            <person name="Theobald S."/>
            <person name="Frisvad J.C."/>
            <person name="Larsen T.O."/>
            <person name="Kjaerboelling I."/>
            <person name="Rothschild-Mancinelli K."/>
            <person name="Lyhne E.K."/>
            <person name="Kogle M.E."/>
            <person name="Barry K."/>
            <person name="Clum A."/>
            <person name="Na H."/>
            <person name="Ledsgaard L."/>
            <person name="Lin J."/>
            <person name="Lipzen A."/>
            <person name="Kuo A."/>
            <person name="Riley R."/>
            <person name="Mondo S."/>
            <person name="Labutti K."/>
            <person name="Haridas S."/>
            <person name="Pangalinan J."/>
            <person name="Salamov A.A."/>
            <person name="Simmons B.A."/>
            <person name="Magnuson J.K."/>
            <person name="Chen J."/>
            <person name="Drula E."/>
            <person name="Henrissat B."/>
            <person name="Wiebenga A."/>
            <person name="Lubbers R.J."/>
            <person name="Gomes A.C."/>
            <person name="Makela M.R."/>
            <person name="Stajich J."/>
            <person name="Grigoriev I.V."/>
            <person name="Mortensen U.H."/>
            <person name="De Vries R.P."/>
            <person name="Baker S.E."/>
            <person name="Andersen M.R."/>
        </authorList>
    </citation>
    <scope>NUCLEOTIDE SEQUENCE [LARGE SCALE GENOMIC DNA]</scope>
    <source>
        <strain evidence="10 11">CBS 123904</strain>
    </source>
</reference>
<feature type="compositionally biased region" description="Basic residues" evidence="8">
    <location>
        <begin position="656"/>
        <end position="669"/>
    </location>
</feature>
<evidence type="ECO:0000256" key="1">
    <source>
        <dbReference type="ARBA" id="ARBA00004370"/>
    </source>
</evidence>
<dbReference type="Pfam" id="PF13641">
    <property type="entry name" value="Glyco_tranf_2_3"/>
    <property type="match status" value="1"/>
</dbReference>
<evidence type="ECO:0000256" key="5">
    <source>
        <dbReference type="ARBA" id="ARBA00022989"/>
    </source>
</evidence>
<feature type="chain" id="PRO_5047090558" description="Nucleotide-diphospho-sugar transferase" evidence="9">
    <location>
        <begin position="17"/>
        <end position="669"/>
    </location>
</feature>
<evidence type="ECO:0000256" key="4">
    <source>
        <dbReference type="ARBA" id="ARBA00022692"/>
    </source>
</evidence>
<evidence type="ECO:0000256" key="7">
    <source>
        <dbReference type="ARBA" id="ARBA00023180"/>
    </source>
</evidence>
<feature type="compositionally biased region" description="Basic and acidic residues" evidence="8">
    <location>
        <begin position="558"/>
        <end position="575"/>
    </location>
</feature>
<proteinExistence type="predicted"/>
<keyword evidence="3" id="KW-0808">Transferase</keyword>
<dbReference type="PANTHER" id="PTHR47844:SF1">
    <property type="entry name" value="EXOSTOSIN-LIKE 2"/>
    <property type="match status" value="1"/>
</dbReference>
<gene>
    <name evidence="10" type="ORF">BJY01DRAFT_249429</name>
</gene>
<protein>
    <recommendedName>
        <fullName evidence="12">Nucleotide-diphospho-sugar transferase</fullName>
    </recommendedName>
</protein>
<dbReference type="PANTHER" id="PTHR47844">
    <property type="entry name" value="SYNTHASE CPS1, PUTATIVE (AFU_ORTHOLOGUE AFUA_7G02500)-RELATED"/>
    <property type="match status" value="1"/>
</dbReference>
<keyword evidence="2" id="KW-0328">Glycosyltransferase</keyword>
<feature type="signal peptide" evidence="9">
    <location>
        <begin position="1"/>
        <end position="16"/>
    </location>
</feature>
<keyword evidence="6" id="KW-0472">Membrane</keyword>
<accession>A0ABR4JNR4</accession>